<dbReference type="Pfam" id="PF13091">
    <property type="entry name" value="PLDc_2"/>
    <property type="match status" value="1"/>
</dbReference>
<dbReference type="SUPFAM" id="SSF56024">
    <property type="entry name" value="Phospholipase D/nuclease"/>
    <property type="match status" value="1"/>
</dbReference>
<dbReference type="Gene3D" id="3.30.870.10">
    <property type="entry name" value="Endonuclease Chain A"/>
    <property type="match status" value="1"/>
</dbReference>
<evidence type="ECO:0000313" key="2">
    <source>
        <dbReference type="EMBL" id="OYR62551.1"/>
    </source>
</evidence>
<gene>
    <name evidence="2" type="ORF">DJ80_09910</name>
</gene>
<comment type="caution">
    <text evidence="2">The sequence shown here is derived from an EMBL/GenBank/DDBJ whole genome shotgun (WGS) entry which is preliminary data.</text>
</comment>
<dbReference type="Proteomes" id="UP000215731">
    <property type="component" value="Unassembled WGS sequence"/>
</dbReference>
<sequence>MTMNLPDSLEEHTAGRYWGVSPESILLYNNAKVTDADAAWEALRHYYDLTVYVTNHAVDWETYTKALESIIDEWFGSQTRLLAQHATPETAQQFILGAAYEAQGGVMRLLRTAQEYDDETKSTGAVVLARRDVQSIADTNAVNLLRSLGALRTAKDGYEIHREVVRTLHGSRSLTKSEACWAILARICEAHGVTDIPTVIPPLLEAFNVDVPDRGPTNVQGSLPVYAGDGRVAAFINELFGDEAVLTKTERKWTDRVERLQRTTGLRHAEPPNETPGWPLSDRSAAVCAVASRHGLPVAVDWLVNSESATDKFRLHRDLRDTGFQVSLDEDLLVFEAPYSGPTASDVVADYESYVEDEQDRANSISTAARQLAGRLNDSWRDQRASLLASTMDRLDDITTAPTEFVFSMFDPVHHADNYEIEEYVGESPHLSEEIDRIREWRTNQPHDAVTFVEAVREVCSRPLEEESVSPRLRVMTPWLNFIVKEYTALFHRLLKNGTKIQLLFRLPDPSRWNNLKQEFLTRIGNTHGNLELRTYTRYKKYKDHTQLRKHKRGEPDDEGDSYISETGIHGKLFIAGTPDNGAALAGSANLMENSFYYNPEAGLHTRHPEVIQTAADYFDLIWELAEPDTIDESVYTGKTNFEFYPKVYRP</sequence>
<proteinExistence type="predicted"/>
<dbReference type="EMBL" id="NHOZ01000092">
    <property type="protein sequence ID" value="OYR62551.1"/>
    <property type="molecule type" value="Genomic_DNA"/>
</dbReference>
<dbReference type="InterPro" id="IPR025202">
    <property type="entry name" value="PLD-like_dom"/>
</dbReference>
<reference evidence="2 3" key="1">
    <citation type="journal article" date="2014" name="Front. Microbiol.">
        <title>Population and genomic analysis of the genus Halorubrum.</title>
        <authorList>
            <person name="Fullmer M.S."/>
            <person name="Soucy S.M."/>
            <person name="Swithers K.S."/>
            <person name="Makkay A.M."/>
            <person name="Wheeler R."/>
            <person name="Ventosa A."/>
            <person name="Gogarten J.P."/>
            <person name="Papke R.T."/>
        </authorList>
    </citation>
    <scope>NUCLEOTIDE SEQUENCE [LARGE SCALE GENOMIC DNA]</scope>
    <source>
        <strain evidence="2 3">Ga36</strain>
    </source>
</reference>
<evidence type="ECO:0000259" key="1">
    <source>
        <dbReference type="Pfam" id="PF13091"/>
    </source>
</evidence>
<accession>A0A256J158</accession>
<protein>
    <recommendedName>
        <fullName evidence="1">Phospholipase D-like domain-containing protein</fullName>
    </recommendedName>
</protein>
<name>A0A256J158_HALEZ</name>
<dbReference type="AlphaFoldDB" id="A0A256J158"/>
<organism evidence="2 3">
    <name type="scientific">Halorubrum ezzemoulense</name>
    <name type="common">Halorubrum chaoviator</name>
    <dbReference type="NCBI Taxonomy" id="337243"/>
    <lineage>
        <taxon>Archaea</taxon>
        <taxon>Methanobacteriati</taxon>
        <taxon>Methanobacteriota</taxon>
        <taxon>Stenosarchaea group</taxon>
        <taxon>Halobacteria</taxon>
        <taxon>Halobacteriales</taxon>
        <taxon>Haloferacaceae</taxon>
        <taxon>Halorubrum</taxon>
    </lineage>
</organism>
<dbReference type="RefSeq" id="WP_094553204.1">
    <property type="nucleotide sequence ID" value="NZ_NHOZ01000092.1"/>
</dbReference>
<evidence type="ECO:0000313" key="3">
    <source>
        <dbReference type="Proteomes" id="UP000215731"/>
    </source>
</evidence>
<feature type="domain" description="Phospholipase D-like" evidence="1">
    <location>
        <begin position="483"/>
        <end position="623"/>
    </location>
</feature>